<organism evidence="3 4">
    <name type="scientific">Thamnocephalis sphaerospora</name>
    <dbReference type="NCBI Taxonomy" id="78915"/>
    <lineage>
        <taxon>Eukaryota</taxon>
        <taxon>Fungi</taxon>
        <taxon>Fungi incertae sedis</taxon>
        <taxon>Zoopagomycota</taxon>
        <taxon>Zoopagomycotina</taxon>
        <taxon>Zoopagomycetes</taxon>
        <taxon>Zoopagales</taxon>
        <taxon>Sigmoideomycetaceae</taxon>
        <taxon>Thamnocephalis</taxon>
    </lineage>
</organism>
<feature type="coiled-coil region" evidence="1">
    <location>
        <begin position="75"/>
        <end position="152"/>
    </location>
</feature>
<evidence type="ECO:0000256" key="1">
    <source>
        <dbReference type="SAM" id="Coils"/>
    </source>
</evidence>
<name>A0A4P9XPW5_9FUNG</name>
<evidence type="ECO:0000313" key="3">
    <source>
        <dbReference type="EMBL" id="RKP08063.1"/>
    </source>
</evidence>
<proteinExistence type="predicted"/>
<feature type="compositionally biased region" description="Acidic residues" evidence="2">
    <location>
        <begin position="15"/>
        <end position="27"/>
    </location>
</feature>
<dbReference type="AlphaFoldDB" id="A0A4P9XPW5"/>
<reference evidence="4" key="1">
    <citation type="journal article" date="2018" name="Nat. Microbiol.">
        <title>Leveraging single-cell genomics to expand the fungal tree of life.</title>
        <authorList>
            <person name="Ahrendt S.R."/>
            <person name="Quandt C.A."/>
            <person name="Ciobanu D."/>
            <person name="Clum A."/>
            <person name="Salamov A."/>
            <person name="Andreopoulos B."/>
            <person name="Cheng J.F."/>
            <person name="Woyke T."/>
            <person name="Pelin A."/>
            <person name="Henrissat B."/>
            <person name="Reynolds N.K."/>
            <person name="Benny G.L."/>
            <person name="Smith M.E."/>
            <person name="James T.Y."/>
            <person name="Grigoriev I.V."/>
        </authorList>
    </citation>
    <scope>NUCLEOTIDE SEQUENCE [LARGE SCALE GENOMIC DNA]</scope>
    <source>
        <strain evidence="4">RSA 1356</strain>
    </source>
</reference>
<evidence type="ECO:0000256" key="2">
    <source>
        <dbReference type="SAM" id="MobiDB-lite"/>
    </source>
</evidence>
<protein>
    <submittedName>
        <fullName evidence="3">Uncharacterized protein</fullName>
    </submittedName>
</protein>
<keyword evidence="4" id="KW-1185">Reference proteome</keyword>
<gene>
    <name evidence="3" type="ORF">THASP1DRAFT_30128</name>
</gene>
<accession>A0A4P9XPW5</accession>
<sequence length="233" mass="26041">MYNPRHSHGHGNGYDDSDDEDEFADLGDLDVSALEELEATETAYLSQHPTPQRAPALPLLHHANKPSIHSQQAGVDSSAVVVAELNAQVQQLEREQMQKNGEITILRGKLDAESAQVRTLRDQLAAVKAEALAEKQQRDKEHSREREQLQVQLQFSMLEQAASTINASAPAPPVHRPSVRTDASFYATEEVMMVENNAEDSLLADSSRQTYQPTSKTARRQATMRRIQKLKYM</sequence>
<keyword evidence="1" id="KW-0175">Coiled coil</keyword>
<dbReference type="EMBL" id="KZ992642">
    <property type="protein sequence ID" value="RKP08063.1"/>
    <property type="molecule type" value="Genomic_DNA"/>
</dbReference>
<evidence type="ECO:0000313" key="4">
    <source>
        <dbReference type="Proteomes" id="UP000271241"/>
    </source>
</evidence>
<dbReference type="Proteomes" id="UP000271241">
    <property type="component" value="Unassembled WGS sequence"/>
</dbReference>
<feature type="region of interest" description="Disordered" evidence="2">
    <location>
        <begin position="1"/>
        <end position="27"/>
    </location>
</feature>